<dbReference type="InterPro" id="IPR005145">
    <property type="entry name" value="Sua5_C"/>
</dbReference>
<feature type="binding site" evidence="14">
    <location>
        <position position="194"/>
    </location>
    <ligand>
        <name>ATP</name>
        <dbReference type="ChEBI" id="CHEBI:30616"/>
    </ligand>
</feature>
<evidence type="ECO:0000259" key="15">
    <source>
        <dbReference type="PROSITE" id="PS51163"/>
    </source>
</evidence>
<dbReference type="GO" id="GO:0005737">
    <property type="term" value="C:cytoplasm"/>
    <property type="evidence" value="ECO:0007669"/>
    <property type="project" value="UniProtKB-SubCell"/>
</dbReference>
<evidence type="ECO:0000256" key="14">
    <source>
        <dbReference type="PIRSR" id="PIRSR004930-1"/>
    </source>
</evidence>
<dbReference type="GO" id="GO:0005524">
    <property type="term" value="F:ATP binding"/>
    <property type="evidence" value="ECO:0007669"/>
    <property type="project" value="UniProtKB-UniRule"/>
</dbReference>
<dbReference type="OrthoDB" id="39992at2157"/>
<dbReference type="GO" id="GO:0061710">
    <property type="term" value="F:L-threonylcarbamoyladenylate synthase"/>
    <property type="evidence" value="ECO:0007669"/>
    <property type="project" value="UniProtKB-EC"/>
</dbReference>
<evidence type="ECO:0000256" key="10">
    <source>
        <dbReference type="ARBA" id="ARBA00022840"/>
    </source>
</evidence>
<dbReference type="Pfam" id="PF03481">
    <property type="entry name" value="Sua5_C"/>
    <property type="match status" value="1"/>
</dbReference>
<keyword evidence="10 13" id="KW-0067">ATP-binding</keyword>
<protein>
    <recommendedName>
        <fullName evidence="4 13">Threonylcarbamoyl-AMP synthase</fullName>
        <shortName evidence="13">TC-AMP synthase</shortName>
        <ecNumber evidence="3 13">2.7.7.87</ecNumber>
    </recommendedName>
    <alternativeName>
        <fullName evidence="11 13">L-threonylcarbamoyladenylate synthase</fullName>
    </alternativeName>
</protein>
<accession>A0A0P9DCB2</accession>
<evidence type="ECO:0000256" key="6">
    <source>
        <dbReference type="ARBA" id="ARBA00022679"/>
    </source>
</evidence>
<feature type="binding site" evidence="14">
    <location>
        <position position="58"/>
    </location>
    <ligand>
        <name>ATP</name>
        <dbReference type="ChEBI" id="CHEBI:30616"/>
    </ligand>
</feature>
<comment type="function">
    <text evidence="13">Required for the formation of a threonylcarbamoyl group on adenosine at position 37 (t(6)A37) in tRNAs that read codons beginning with adenine.</text>
</comment>
<dbReference type="NCBIfam" id="TIGR00057">
    <property type="entry name" value="L-threonylcarbamoyladenylate synthase"/>
    <property type="match status" value="1"/>
</dbReference>
<dbReference type="PIRSF" id="PIRSF004930">
    <property type="entry name" value="Tln_factor_SUA5"/>
    <property type="match status" value="1"/>
</dbReference>
<comment type="caution">
    <text evidence="16">The sequence shown here is derived from an EMBL/GenBank/DDBJ whole genome shotgun (WGS) entry which is preliminary data.</text>
</comment>
<keyword evidence="6 13" id="KW-0808">Transferase</keyword>
<dbReference type="EC" id="2.7.7.87" evidence="3 13"/>
<dbReference type="Gene3D" id="3.90.870.10">
    <property type="entry name" value="DHBP synthase"/>
    <property type="match status" value="1"/>
</dbReference>
<keyword evidence="18" id="KW-1185">Reference proteome</keyword>
<comment type="similarity">
    <text evidence="2 13">Belongs to the SUA5 family.</text>
</comment>
<dbReference type="AlphaFoldDB" id="A0A0P9DCB2"/>
<dbReference type="GO" id="GO:0000049">
    <property type="term" value="F:tRNA binding"/>
    <property type="evidence" value="ECO:0007669"/>
    <property type="project" value="TreeGrafter"/>
</dbReference>
<feature type="binding site" evidence="14">
    <location>
        <position position="120"/>
    </location>
    <ligand>
        <name>L-threonine</name>
        <dbReference type="ChEBI" id="CHEBI:57926"/>
    </ligand>
</feature>
<keyword evidence="5 13" id="KW-0963">Cytoplasm</keyword>
<comment type="subcellular location">
    <subcellularLocation>
        <location evidence="1 13">Cytoplasm</location>
    </subcellularLocation>
</comment>
<feature type="binding site" evidence="14">
    <location>
        <position position="116"/>
    </location>
    <ligand>
        <name>ATP</name>
        <dbReference type="ChEBI" id="CHEBI:30616"/>
    </ligand>
</feature>
<reference evidence="17 18" key="2">
    <citation type="submission" date="2015-09" db="EMBL/GenBank/DDBJ databases">
        <title>Heavy metals and arsenic resistance mechanisms in polyextremophilic archaea of the family Ferroplasmaceae.</title>
        <authorList>
            <person name="Bulaev A.G."/>
            <person name="Kanygina A.V."/>
        </authorList>
    </citation>
    <scope>NUCLEOTIDE SEQUENCE [LARGE SCALE GENOMIC DNA]</scope>
    <source>
        <strain evidence="17 18">VT</strain>
    </source>
</reference>
<dbReference type="Proteomes" id="UP000050515">
    <property type="component" value="Unassembled WGS sequence"/>
</dbReference>
<evidence type="ECO:0000256" key="5">
    <source>
        <dbReference type="ARBA" id="ARBA00022490"/>
    </source>
</evidence>
<feature type="domain" description="YrdC-like" evidence="15">
    <location>
        <begin position="13"/>
        <end position="198"/>
    </location>
</feature>
<dbReference type="InterPro" id="IPR006070">
    <property type="entry name" value="Sua5-like_dom"/>
</dbReference>
<evidence type="ECO:0000313" key="17">
    <source>
        <dbReference type="EMBL" id="KQB35362.1"/>
    </source>
</evidence>
<feature type="binding site" evidence="14">
    <location>
        <position position="140"/>
    </location>
    <ligand>
        <name>L-threonine</name>
        <dbReference type="ChEBI" id="CHEBI:57926"/>
    </ligand>
</feature>
<evidence type="ECO:0000256" key="11">
    <source>
        <dbReference type="ARBA" id="ARBA00029774"/>
    </source>
</evidence>
<dbReference type="InterPro" id="IPR038385">
    <property type="entry name" value="Sua5/YwlC_C"/>
</dbReference>
<dbReference type="InterPro" id="IPR050156">
    <property type="entry name" value="TC-AMP_synthase_SUA5"/>
</dbReference>
<keyword evidence="8 13" id="KW-0548">Nucleotidyltransferase</keyword>
<dbReference type="InterPro" id="IPR017945">
    <property type="entry name" value="DHBP_synth_RibB-like_a/b_dom"/>
</dbReference>
<evidence type="ECO:0000256" key="9">
    <source>
        <dbReference type="ARBA" id="ARBA00022741"/>
    </source>
</evidence>
<evidence type="ECO:0000256" key="7">
    <source>
        <dbReference type="ARBA" id="ARBA00022694"/>
    </source>
</evidence>
<sequence length="349" mass="38975">MTEILNISDNKYYESIKRAAEIIKNGGTVVFPTETVYGLGANAYSEDACKKIFEAKKRPADNPLIVTVSNFEMVNNVCYIDKDIEEKMKKIWPSPLTLLLKKKDVIPDIVTSGMDTVCVRFPDNKIALDLIEAAGVPVAAPSANIATRPSIVDSKDAIKELDGRVDAIIDAGRVKFGVESTILDVTKKPYSLLRPGAYSVEDIEAVFGQIYISPVAEGYKESSIALTPGMKYRHYAPSKKLFLIENEEEFREFISSDRSREFLVLCSADNAKYAKFDKIVLGKNAVEAAHNLFYDFRILDQSDKKYGVIQAFPEKGIGFGLMNRIRKASFLIIKDKENIDKINEVLNES</sequence>
<dbReference type="Proteomes" id="UP000050320">
    <property type="component" value="Unassembled WGS sequence"/>
</dbReference>
<dbReference type="Pfam" id="PF01300">
    <property type="entry name" value="Sua5_yciO_yrdC"/>
    <property type="match status" value="1"/>
</dbReference>
<evidence type="ECO:0000313" key="16">
    <source>
        <dbReference type="EMBL" id="KPV47518.1"/>
    </source>
</evidence>
<organism evidence="16 19">
    <name type="scientific">Acidiplasma aeolicum</name>
    <dbReference type="NCBI Taxonomy" id="507754"/>
    <lineage>
        <taxon>Archaea</taxon>
        <taxon>Methanobacteriati</taxon>
        <taxon>Thermoplasmatota</taxon>
        <taxon>Thermoplasmata</taxon>
        <taxon>Thermoplasmatales</taxon>
        <taxon>Ferroplasmaceae</taxon>
        <taxon>Acidiplasma</taxon>
    </lineage>
</organism>
<proteinExistence type="inferred from homology"/>
<evidence type="ECO:0000313" key="18">
    <source>
        <dbReference type="Proteomes" id="UP000050320"/>
    </source>
</evidence>
<feature type="binding site" evidence="14">
    <location>
        <position position="142"/>
    </location>
    <ligand>
        <name>L-threonine</name>
        <dbReference type="ChEBI" id="CHEBI:57926"/>
    </ligand>
</feature>
<evidence type="ECO:0000256" key="1">
    <source>
        <dbReference type="ARBA" id="ARBA00004496"/>
    </source>
</evidence>
<dbReference type="InterPro" id="IPR010923">
    <property type="entry name" value="T(6)A37_SUA5"/>
</dbReference>
<evidence type="ECO:0000256" key="2">
    <source>
        <dbReference type="ARBA" id="ARBA00007663"/>
    </source>
</evidence>
<evidence type="ECO:0000256" key="8">
    <source>
        <dbReference type="ARBA" id="ARBA00022695"/>
    </source>
</evidence>
<name>A0A0P9DCB2_9ARCH</name>
<evidence type="ECO:0000256" key="3">
    <source>
        <dbReference type="ARBA" id="ARBA00012584"/>
    </source>
</evidence>
<dbReference type="GeneID" id="84221520"/>
<dbReference type="EMBL" id="LJCQ01000050">
    <property type="protein sequence ID" value="KPV47518.1"/>
    <property type="molecule type" value="Genomic_DNA"/>
</dbReference>
<reference evidence="16 19" key="1">
    <citation type="submission" date="2015-09" db="EMBL/GenBank/DDBJ databases">
        <title>Draft genome sequence of Acidiplasma aeolicum DSM 18409.</title>
        <authorList>
            <person name="Hemp J."/>
        </authorList>
    </citation>
    <scope>NUCLEOTIDE SEQUENCE [LARGE SCALE GENOMIC DNA]</scope>
    <source>
        <strain evidence="16 19">V</strain>
    </source>
</reference>
<dbReference type="RefSeq" id="WP_048102594.1">
    <property type="nucleotide sequence ID" value="NZ_JBBYJF010000022.1"/>
</dbReference>
<feature type="binding site" evidence="14">
    <location>
        <position position="180"/>
    </location>
    <ligand>
        <name>L-threonine</name>
        <dbReference type="ChEBI" id="CHEBI:57926"/>
    </ligand>
</feature>
<dbReference type="Gene3D" id="3.40.50.11030">
    <property type="entry name" value="Threonylcarbamoyl-AMP synthase, C-terminal domain"/>
    <property type="match status" value="1"/>
</dbReference>
<dbReference type="GO" id="GO:0008033">
    <property type="term" value="P:tRNA processing"/>
    <property type="evidence" value="ECO:0007669"/>
    <property type="project" value="UniProtKB-KW"/>
</dbReference>
<dbReference type="PANTHER" id="PTHR17490">
    <property type="entry name" value="SUA5"/>
    <property type="match status" value="1"/>
</dbReference>
<dbReference type="EMBL" id="LKBG01000134">
    <property type="protein sequence ID" value="KQB35362.1"/>
    <property type="molecule type" value="Genomic_DNA"/>
</dbReference>
<dbReference type="PANTHER" id="PTHR17490:SF16">
    <property type="entry name" value="THREONYLCARBAMOYL-AMP SYNTHASE"/>
    <property type="match status" value="1"/>
</dbReference>
<evidence type="ECO:0000256" key="13">
    <source>
        <dbReference type="PIRNR" id="PIRNR004930"/>
    </source>
</evidence>
<feature type="binding site" evidence="14">
    <location>
        <position position="62"/>
    </location>
    <ligand>
        <name>ATP</name>
        <dbReference type="ChEBI" id="CHEBI:30616"/>
    </ligand>
</feature>
<dbReference type="SUPFAM" id="SSF55821">
    <property type="entry name" value="YrdC/RibB"/>
    <property type="match status" value="1"/>
</dbReference>
<comment type="catalytic activity">
    <reaction evidence="12 13">
        <text>L-threonine + hydrogencarbonate + ATP = L-threonylcarbamoyladenylate + diphosphate + H2O</text>
        <dbReference type="Rhea" id="RHEA:36407"/>
        <dbReference type="ChEBI" id="CHEBI:15377"/>
        <dbReference type="ChEBI" id="CHEBI:17544"/>
        <dbReference type="ChEBI" id="CHEBI:30616"/>
        <dbReference type="ChEBI" id="CHEBI:33019"/>
        <dbReference type="ChEBI" id="CHEBI:57926"/>
        <dbReference type="ChEBI" id="CHEBI:73682"/>
        <dbReference type="EC" id="2.7.7.87"/>
    </reaction>
</comment>
<evidence type="ECO:0000313" key="19">
    <source>
        <dbReference type="Proteomes" id="UP000050515"/>
    </source>
</evidence>
<dbReference type="PATRIC" id="fig|507754.4.peg.401"/>
<evidence type="ECO:0000256" key="4">
    <source>
        <dbReference type="ARBA" id="ARBA00015492"/>
    </source>
</evidence>
<dbReference type="PROSITE" id="PS51163">
    <property type="entry name" value="YRDC"/>
    <property type="match status" value="1"/>
</dbReference>
<keyword evidence="9 13" id="KW-0547">Nucleotide-binding</keyword>
<gene>
    <name evidence="17" type="ORF">AOG54_03050</name>
    <name evidence="16" type="ORF">SE19_00690</name>
</gene>
<feature type="binding site" evidence="14">
    <location>
        <position position="235"/>
    </location>
    <ligand>
        <name>ATP</name>
        <dbReference type="ChEBI" id="CHEBI:30616"/>
    </ligand>
</feature>
<keyword evidence="7 13" id="KW-0819">tRNA processing</keyword>
<dbReference type="GO" id="GO:0003725">
    <property type="term" value="F:double-stranded RNA binding"/>
    <property type="evidence" value="ECO:0007669"/>
    <property type="project" value="UniProtKB-UniRule"/>
</dbReference>
<evidence type="ECO:0000256" key="12">
    <source>
        <dbReference type="ARBA" id="ARBA00048366"/>
    </source>
</evidence>
<feature type="binding site" evidence="14">
    <location>
        <position position="35"/>
    </location>
    <ligand>
        <name>L-threonine</name>
        <dbReference type="ChEBI" id="CHEBI:57926"/>
    </ligand>
</feature>
<feature type="binding site" evidence="14">
    <location>
        <position position="150"/>
    </location>
    <ligand>
        <name>ATP</name>
        <dbReference type="ChEBI" id="CHEBI:30616"/>
    </ligand>
</feature>
<dbReference type="GO" id="GO:0006450">
    <property type="term" value="P:regulation of translational fidelity"/>
    <property type="evidence" value="ECO:0007669"/>
    <property type="project" value="TreeGrafter"/>
</dbReference>